<dbReference type="Proteomes" id="UP000272155">
    <property type="component" value="Segment"/>
</dbReference>
<name>V9M0T0_9CAUD</name>
<dbReference type="OrthoDB" id="24949at10239"/>
<sequence length="172" mass="19132">MDEVKIMNTEIPTTIKELTINGETKSYEVNIVGTDSETVTAVIAMSAMAMCDNDPFVRLGINDWAETRDEDHPVYSYESPDGLLSIEFDDNINVDLHVDLDKPTSVWLFNSSVEGALKVEGYGGLFNCELQGKKIIMRDSLLFNQNDLPEGNLLINTTMIHLAKSKVTAVKE</sequence>
<dbReference type="GeneID" id="40103050"/>
<protein>
    <submittedName>
        <fullName evidence="1">Uncharacterized protein</fullName>
    </submittedName>
</protein>
<dbReference type="RefSeq" id="YP_009626150.1">
    <property type="nucleotide sequence ID" value="NC_042136.1"/>
</dbReference>
<accession>V9M0T0</accession>
<dbReference type="KEGG" id="vg:40103050"/>
<proteinExistence type="predicted"/>
<reference evidence="1 2" key="1">
    <citation type="submission" date="2012-11" db="EMBL/GenBank/DDBJ databases">
        <title>Complete genome sequence of a novel phiKZ-like Vibrio phage.</title>
        <authorList>
            <person name="Luo Z."/>
            <person name="Yu Y."/>
        </authorList>
    </citation>
    <scope>NUCLEOTIDE SEQUENCE [LARGE SCALE GENOMIC DNA]</scope>
</reference>
<evidence type="ECO:0000313" key="1">
    <source>
        <dbReference type="EMBL" id="AGB07288.1"/>
    </source>
</evidence>
<dbReference type="EMBL" id="KC131130">
    <property type="protein sequence ID" value="AGB07288.1"/>
    <property type="molecule type" value="Genomic_DNA"/>
</dbReference>
<evidence type="ECO:0000313" key="2">
    <source>
        <dbReference type="Proteomes" id="UP000272155"/>
    </source>
</evidence>
<keyword evidence="2" id="KW-1185">Reference proteome</keyword>
<organism evidence="1 2">
    <name type="scientific">Vibrio phage VP4B</name>
    <dbReference type="NCBI Taxonomy" id="1262540"/>
    <lineage>
        <taxon>Viruses</taxon>
        <taxon>Duplodnaviria</taxon>
        <taxon>Heunggongvirae</taxon>
        <taxon>Uroviricota</taxon>
        <taxon>Caudoviricetes</taxon>
        <taxon>Chimalliviridae</taxon>
        <taxon>Gorgonvirinae</taxon>
        <taxon>Tidunavirus</taxon>
        <taxon>Tidunavirus VP4B</taxon>
    </lineage>
</organism>